<dbReference type="Proteomes" id="UP000238034">
    <property type="component" value="Unassembled WGS sequence"/>
</dbReference>
<name>A0A2T0TYV6_9SPHI</name>
<accession>A0A2T0TYV6</accession>
<dbReference type="OrthoDB" id="5344363at2"/>
<dbReference type="EMBL" id="PVTH01000008">
    <property type="protein sequence ID" value="PRY50876.1"/>
    <property type="molecule type" value="Genomic_DNA"/>
</dbReference>
<comment type="caution">
    <text evidence="1">The sequence shown here is derived from an EMBL/GenBank/DDBJ whole genome shotgun (WGS) entry which is preliminary data.</text>
</comment>
<proteinExistence type="predicted"/>
<reference evidence="1 2" key="1">
    <citation type="submission" date="2018-03" db="EMBL/GenBank/DDBJ databases">
        <title>Genomic Encyclopedia of Type Strains, Phase III (KMG-III): the genomes of soil and plant-associated and newly described type strains.</title>
        <authorList>
            <person name="Whitman W."/>
        </authorList>
    </citation>
    <scope>NUCLEOTIDE SEQUENCE [LARGE SCALE GENOMIC DNA]</scope>
    <source>
        <strain evidence="1 2">CGMCC 1.9313</strain>
    </source>
</reference>
<sequence length="114" mass="13030">MNIKQESLAPDYLPVPWEYREIVEERINDGRTGKIIYFCRQGLCERQGTIVDMKDLPGEGLYLFLDSGVRIRIDRIITLFGQPGAAYDEYNAYADACMDCTGGYDKEELKGYSI</sequence>
<dbReference type="AlphaFoldDB" id="A0A2T0TYV6"/>
<gene>
    <name evidence="1" type="ORF">B0I27_10884</name>
</gene>
<organism evidence="1 2">
    <name type="scientific">Arcticibacter pallidicorallinus</name>
    <dbReference type="NCBI Taxonomy" id="1259464"/>
    <lineage>
        <taxon>Bacteria</taxon>
        <taxon>Pseudomonadati</taxon>
        <taxon>Bacteroidota</taxon>
        <taxon>Sphingobacteriia</taxon>
        <taxon>Sphingobacteriales</taxon>
        <taxon>Sphingobacteriaceae</taxon>
        <taxon>Arcticibacter</taxon>
    </lineage>
</organism>
<keyword evidence="2" id="KW-1185">Reference proteome</keyword>
<protein>
    <submittedName>
        <fullName evidence="1">Uncharacterized protein</fullName>
    </submittedName>
</protein>
<evidence type="ECO:0000313" key="2">
    <source>
        <dbReference type="Proteomes" id="UP000238034"/>
    </source>
</evidence>
<dbReference type="RefSeq" id="WP_106294256.1">
    <property type="nucleotide sequence ID" value="NZ_PVTH01000008.1"/>
</dbReference>
<evidence type="ECO:0000313" key="1">
    <source>
        <dbReference type="EMBL" id="PRY50876.1"/>
    </source>
</evidence>